<reference evidence="1 2" key="1">
    <citation type="journal article" date="2018" name="PLoS Genet.">
        <title>Population sequencing reveals clonal diversity and ancestral inbreeding in the grapevine cultivar Chardonnay.</title>
        <authorList>
            <person name="Roach M.J."/>
            <person name="Johnson D.L."/>
            <person name="Bohlmann J."/>
            <person name="van Vuuren H.J."/>
            <person name="Jones S.J."/>
            <person name="Pretorius I.S."/>
            <person name="Schmidt S.A."/>
            <person name="Borneman A.R."/>
        </authorList>
    </citation>
    <scope>NUCLEOTIDE SEQUENCE [LARGE SCALE GENOMIC DNA]</scope>
    <source>
        <strain evidence="2">cv. Chardonnay</strain>
        <tissue evidence="1">Leaf</tissue>
    </source>
</reference>
<evidence type="ECO:0000313" key="2">
    <source>
        <dbReference type="Proteomes" id="UP000288805"/>
    </source>
</evidence>
<dbReference type="PANTHER" id="PTHR47382:SF1">
    <property type="entry name" value="USPA DOMAIN-CONTAINING PROTEIN"/>
    <property type="match status" value="1"/>
</dbReference>
<name>A0A438KAP8_VITVI</name>
<dbReference type="AlphaFoldDB" id="A0A438KAP8"/>
<dbReference type="Proteomes" id="UP000288805">
    <property type="component" value="Unassembled WGS sequence"/>
</dbReference>
<accession>A0A438KAP8</accession>
<sequence length="103" mass="11873">MEEENYKKQAEEWQYQSMPMKSPEIVEIGEDSKSFTSSREGGFKDVYVAVGRDDLDVLKWALDHSASPQARIFLVHVFPPQTYISTPDVNFSITRLFLLTNLQ</sequence>
<comment type="caution">
    <text evidence="1">The sequence shown here is derived from an EMBL/GenBank/DDBJ whole genome shotgun (WGS) entry which is preliminary data.</text>
</comment>
<gene>
    <name evidence="1" type="ORF">CK203_006394</name>
</gene>
<protein>
    <recommendedName>
        <fullName evidence="3">UspA domain-containing protein</fullName>
    </recommendedName>
</protein>
<organism evidence="1 2">
    <name type="scientific">Vitis vinifera</name>
    <name type="common">Grape</name>
    <dbReference type="NCBI Taxonomy" id="29760"/>
    <lineage>
        <taxon>Eukaryota</taxon>
        <taxon>Viridiplantae</taxon>
        <taxon>Streptophyta</taxon>
        <taxon>Embryophyta</taxon>
        <taxon>Tracheophyta</taxon>
        <taxon>Spermatophyta</taxon>
        <taxon>Magnoliopsida</taxon>
        <taxon>eudicotyledons</taxon>
        <taxon>Gunneridae</taxon>
        <taxon>Pentapetalae</taxon>
        <taxon>rosids</taxon>
        <taxon>Vitales</taxon>
        <taxon>Vitaceae</taxon>
        <taxon>Viteae</taxon>
        <taxon>Vitis</taxon>
    </lineage>
</organism>
<evidence type="ECO:0000313" key="1">
    <source>
        <dbReference type="EMBL" id="RVX18257.1"/>
    </source>
</evidence>
<evidence type="ECO:0008006" key="3">
    <source>
        <dbReference type="Google" id="ProtNLM"/>
    </source>
</evidence>
<dbReference type="EMBL" id="QGNW01000011">
    <property type="protein sequence ID" value="RVX18257.1"/>
    <property type="molecule type" value="Genomic_DNA"/>
</dbReference>
<proteinExistence type="predicted"/>
<dbReference type="PANTHER" id="PTHR47382">
    <property type="entry name" value="U-BOX DOMAIN-CONTAINING PROTEIN 52-LIKE"/>
    <property type="match status" value="1"/>
</dbReference>